<comment type="caution">
    <text evidence="2">The sequence shown here is derived from an EMBL/GenBank/DDBJ whole genome shotgun (WGS) entry which is preliminary data.</text>
</comment>
<dbReference type="AlphaFoldDB" id="A0A835JT87"/>
<feature type="transmembrane region" description="Helical" evidence="1">
    <location>
        <begin position="26"/>
        <end position="51"/>
    </location>
</feature>
<sequence>MATANSPGASNSNNADSDVEDTSPNLIFQLIIAIYFLYLLLSPPLLALLWAPSPATKPSMFWFDYEEKRQRILWGSGFLCQGVRYELISIYSICARVMVIRCAYTFAVLSAAHSLAVCFLKKLRGKDDVVSTLVLEAKPKGPNIIASHHCTFIHSQVKQELNNESHDHNK</sequence>
<dbReference type="Proteomes" id="UP000657918">
    <property type="component" value="Chromosome 11"/>
</dbReference>
<evidence type="ECO:0000313" key="2">
    <source>
        <dbReference type="EMBL" id="KAF9672580.1"/>
    </source>
</evidence>
<protein>
    <submittedName>
        <fullName evidence="2">Uncharacterized protein</fullName>
    </submittedName>
</protein>
<keyword evidence="1" id="KW-0472">Membrane</keyword>
<reference evidence="2 3" key="1">
    <citation type="submission" date="2020-10" db="EMBL/GenBank/DDBJ databases">
        <title>Plant Genome Project.</title>
        <authorList>
            <person name="Zhang R.-G."/>
        </authorList>
    </citation>
    <scope>NUCLEOTIDE SEQUENCE [LARGE SCALE GENOMIC DNA]</scope>
    <source>
        <strain evidence="2">FAFU-HL-1</strain>
        <tissue evidence="2">Leaf</tissue>
    </source>
</reference>
<gene>
    <name evidence="2" type="ORF">SADUNF_Sadunf11G0056900</name>
</gene>
<evidence type="ECO:0000256" key="1">
    <source>
        <dbReference type="SAM" id="Phobius"/>
    </source>
</evidence>
<evidence type="ECO:0000313" key="3">
    <source>
        <dbReference type="Proteomes" id="UP000657918"/>
    </source>
</evidence>
<keyword evidence="1" id="KW-1133">Transmembrane helix</keyword>
<keyword evidence="1" id="KW-0812">Transmembrane</keyword>
<accession>A0A835JT87</accession>
<organism evidence="2 3">
    <name type="scientific">Salix dunnii</name>
    <dbReference type="NCBI Taxonomy" id="1413687"/>
    <lineage>
        <taxon>Eukaryota</taxon>
        <taxon>Viridiplantae</taxon>
        <taxon>Streptophyta</taxon>
        <taxon>Embryophyta</taxon>
        <taxon>Tracheophyta</taxon>
        <taxon>Spermatophyta</taxon>
        <taxon>Magnoliopsida</taxon>
        <taxon>eudicotyledons</taxon>
        <taxon>Gunneridae</taxon>
        <taxon>Pentapetalae</taxon>
        <taxon>rosids</taxon>
        <taxon>fabids</taxon>
        <taxon>Malpighiales</taxon>
        <taxon>Salicaceae</taxon>
        <taxon>Saliceae</taxon>
        <taxon>Salix</taxon>
    </lineage>
</organism>
<name>A0A835JT87_9ROSI</name>
<feature type="transmembrane region" description="Helical" evidence="1">
    <location>
        <begin position="98"/>
        <end position="120"/>
    </location>
</feature>
<dbReference type="EMBL" id="JADGMS010000011">
    <property type="protein sequence ID" value="KAF9672580.1"/>
    <property type="molecule type" value="Genomic_DNA"/>
</dbReference>
<keyword evidence="3" id="KW-1185">Reference proteome</keyword>
<proteinExistence type="predicted"/>